<name>A0A8T1V7V3_9STRA</name>
<comment type="caution">
    <text evidence="2">The sequence shown here is derived from an EMBL/GenBank/DDBJ whole genome shotgun (WGS) entry which is preliminary data.</text>
</comment>
<evidence type="ECO:0000256" key="1">
    <source>
        <dbReference type="SAM" id="MobiDB-lite"/>
    </source>
</evidence>
<gene>
    <name evidence="2" type="ORF">PHYPSEUDO_013657</name>
</gene>
<dbReference type="OrthoDB" id="104486at2759"/>
<dbReference type="AlphaFoldDB" id="A0A8T1V7V3"/>
<evidence type="ECO:0000313" key="3">
    <source>
        <dbReference type="Proteomes" id="UP000694044"/>
    </source>
</evidence>
<evidence type="ECO:0000313" key="2">
    <source>
        <dbReference type="EMBL" id="KAG7376370.1"/>
    </source>
</evidence>
<proteinExistence type="predicted"/>
<organism evidence="2 3">
    <name type="scientific">Phytophthora pseudosyringae</name>
    <dbReference type="NCBI Taxonomy" id="221518"/>
    <lineage>
        <taxon>Eukaryota</taxon>
        <taxon>Sar</taxon>
        <taxon>Stramenopiles</taxon>
        <taxon>Oomycota</taxon>
        <taxon>Peronosporomycetes</taxon>
        <taxon>Peronosporales</taxon>
        <taxon>Peronosporaceae</taxon>
        <taxon>Phytophthora</taxon>
    </lineage>
</organism>
<keyword evidence="3" id="KW-1185">Reference proteome</keyword>
<reference evidence="2" key="1">
    <citation type="submission" date="2021-02" db="EMBL/GenBank/DDBJ databases">
        <authorList>
            <person name="Palmer J.M."/>
        </authorList>
    </citation>
    <scope>NUCLEOTIDE SEQUENCE</scope>
    <source>
        <strain evidence="2">SCRP734</strain>
    </source>
</reference>
<accession>A0A8T1V7V3</accession>
<dbReference type="Proteomes" id="UP000694044">
    <property type="component" value="Unassembled WGS sequence"/>
</dbReference>
<dbReference type="EMBL" id="JAGDFM010000715">
    <property type="protein sequence ID" value="KAG7376370.1"/>
    <property type="molecule type" value="Genomic_DNA"/>
</dbReference>
<sequence>MPLDEQDHEDVKTLAYPRVSSTHIARFLNNRIGCKVTPQQARNLIRSITGESSGGGGLKNMLHALRQRRSCSPRSDQMDFTHGTDNLGYHLEDVEFRRNEWSSSDLQVVEQTTWSQVFGQGGEAASNWVSILQEGVTSDESHPVGNKVCRWIDPKTGVPTLISSRGVLPVPQSVGSSFCRIPTSNPPSRTTAKSHESVQDVQELYNPFMDDDDSPLDGVQRDNGVERSTNTAACGTKRTHNATAAEDADSTSQAKRQCYRYALNEEASILARLSDDPDLLERFLSIRQGGQDQGAARGTTWGRYCYAYQSEETGFRIKRQADVEIRVCTVRGTSART</sequence>
<feature type="region of interest" description="Disordered" evidence="1">
    <location>
        <begin position="209"/>
        <end position="251"/>
    </location>
</feature>
<protein>
    <submittedName>
        <fullName evidence="2">Uncharacterized protein</fullName>
    </submittedName>
</protein>